<sequence>MPIRAVAEDAYREAFGILVLSAVASVFSGVVLGGMERELTVVPGLLTIVPALLATRGSVYGSLGARLATGLHQGLVEPELSIPDERVRSAVAAAMLNGVVISAVAAAAGYGVRVALDLPVAPLSALLVVALVAGVLSGAGLTLVVIVTVFVGFRRGLNPDALAGPVVTTTGDVIGIATMLAGARLAIAAGVV</sequence>
<dbReference type="KEGG" id="hhb:Hhub_3626"/>
<dbReference type="GO" id="GO:0008324">
    <property type="term" value="F:monoatomic cation transmembrane transporter activity"/>
    <property type="evidence" value="ECO:0007669"/>
    <property type="project" value="InterPro"/>
</dbReference>
<feature type="transmembrane region" description="Helical" evidence="9">
    <location>
        <begin position="14"/>
        <end position="32"/>
    </location>
</feature>
<keyword evidence="7" id="KW-0406">Ion transport</keyword>
<keyword evidence="5" id="KW-0460">Magnesium</keyword>
<evidence type="ECO:0000256" key="2">
    <source>
        <dbReference type="ARBA" id="ARBA00009749"/>
    </source>
</evidence>
<feature type="transmembrane region" description="Helical" evidence="9">
    <location>
        <begin position="90"/>
        <end position="112"/>
    </location>
</feature>
<proteinExistence type="inferred from homology"/>
<dbReference type="STRING" id="1407499.HHUB_3626"/>
<feature type="transmembrane region" description="Helical" evidence="9">
    <location>
        <begin position="173"/>
        <end position="191"/>
    </location>
</feature>
<evidence type="ECO:0000256" key="9">
    <source>
        <dbReference type="SAM" id="Phobius"/>
    </source>
</evidence>
<evidence type="ECO:0000256" key="7">
    <source>
        <dbReference type="ARBA" id="ARBA00023065"/>
    </source>
</evidence>
<dbReference type="PANTHER" id="PTHR16228">
    <property type="entry name" value="DIVALENT CATION TRANSPORTER SOLUTE CARRIER FAMILY 41"/>
    <property type="match status" value="1"/>
</dbReference>
<evidence type="ECO:0000256" key="8">
    <source>
        <dbReference type="ARBA" id="ARBA00023136"/>
    </source>
</evidence>
<evidence type="ECO:0000256" key="3">
    <source>
        <dbReference type="ARBA" id="ARBA00022448"/>
    </source>
</evidence>
<protein>
    <submittedName>
        <fullName evidence="11">MgtE family transport protein</fullName>
    </submittedName>
</protein>
<gene>
    <name evidence="11" type="ORF">HHUB_3626</name>
</gene>
<dbReference type="GO" id="GO:0016020">
    <property type="term" value="C:membrane"/>
    <property type="evidence" value="ECO:0007669"/>
    <property type="project" value="UniProtKB-SubCell"/>
</dbReference>
<comment type="similarity">
    <text evidence="2">Belongs to the SLC41A transporter family.</text>
</comment>
<dbReference type="InterPro" id="IPR036739">
    <property type="entry name" value="SLC41_membr_dom_sf"/>
</dbReference>
<name>A0A0U5D109_9EURY</name>
<dbReference type="EMBL" id="LN831302">
    <property type="protein sequence ID" value="CQH62045.1"/>
    <property type="molecule type" value="Genomic_DNA"/>
</dbReference>
<keyword evidence="3" id="KW-0813">Transport</keyword>
<feature type="transmembrane region" description="Helical" evidence="9">
    <location>
        <begin position="39"/>
        <end position="59"/>
    </location>
</feature>
<evidence type="ECO:0000256" key="4">
    <source>
        <dbReference type="ARBA" id="ARBA00022692"/>
    </source>
</evidence>
<dbReference type="OrthoDB" id="86118at2157"/>
<dbReference type="InterPro" id="IPR045349">
    <property type="entry name" value="SLC41A1-3"/>
</dbReference>
<dbReference type="GeneID" id="26660220"/>
<dbReference type="AlphaFoldDB" id="A0A0U5D109"/>
<keyword evidence="8 9" id="KW-0472">Membrane</keyword>
<keyword evidence="6 9" id="KW-1133">Transmembrane helix</keyword>
<dbReference type="PANTHER" id="PTHR16228:SF7">
    <property type="entry name" value="SLC41A_MGTE INTEGRAL MEMBRANE DOMAIN-CONTAINING PROTEIN"/>
    <property type="match status" value="1"/>
</dbReference>
<evidence type="ECO:0000256" key="1">
    <source>
        <dbReference type="ARBA" id="ARBA00004141"/>
    </source>
</evidence>
<feature type="transmembrane region" description="Helical" evidence="9">
    <location>
        <begin position="124"/>
        <end position="153"/>
    </location>
</feature>
<evidence type="ECO:0000259" key="10">
    <source>
        <dbReference type="Pfam" id="PF01769"/>
    </source>
</evidence>
<dbReference type="Gene3D" id="1.10.357.20">
    <property type="entry name" value="SLC41 divalent cation transporters, integral membrane domain"/>
    <property type="match status" value="1"/>
</dbReference>
<evidence type="ECO:0000313" key="11">
    <source>
        <dbReference type="EMBL" id="CQH62045.1"/>
    </source>
</evidence>
<accession>A0A0U5D109</accession>
<dbReference type="RefSeq" id="WP_059057941.1">
    <property type="nucleotide sequence ID" value="NZ_CEML01000001.1"/>
</dbReference>
<evidence type="ECO:0000256" key="5">
    <source>
        <dbReference type="ARBA" id="ARBA00022842"/>
    </source>
</evidence>
<dbReference type="SUPFAM" id="SSF161093">
    <property type="entry name" value="MgtE membrane domain-like"/>
    <property type="match status" value="1"/>
</dbReference>
<dbReference type="InterPro" id="IPR006667">
    <property type="entry name" value="SLC41_membr_dom"/>
</dbReference>
<evidence type="ECO:0000256" key="6">
    <source>
        <dbReference type="ARBA" id="ARBA00022989"/>
    </source>
</evidence>
<keyword evidence="4 9" id="KW-0812">Transmembrane</keyword>
<keyword evidence="12" id="KW-1185">Reference proteome</keyword>
<comment type="subcellular location">
    <subcellularLocation>
        <location evidence="1">Membrane</location>
        <topology evidence="1">Multi-pass membrane protein</topology>
    </subcellularLocation>
</comment>
<dbReference type="Pfam" id="PF01769">
    <property type="entry name" value="MgtE"/>
    <property type="match status" value="1"/>
</dbReference>
<reference evidence="12" key="1">
    <citation type="journal article" date="2016" name="Environ. Microbiol.">
        <title>The complete genome of a viable archaeum isolated from 123-million-year-old rock salt.</title>
        <authorList>
            <person name="Jaakkola S.T."/>
            <person name="Pfeiffer F."/>
            <person name="Ravantti J.J."/>
            <person name="Guo Q."/>
            <person name="Liu Y."/>
            <person name="Chen X."/>
            <person name="Ma H."/>
            <person name="Yang C."/>
            <person name="Oksanen H.M."/>
            <person name="Bamford D.H."/>
        </authorList>
    </citation>
    <scope>NUCLEOTIDE SEQUENCE</scope>
    <source>
        <strain evidence="12">JI20-1</strain>
    </source>
</reference>
<organism evidence="11 12">
    <name type="scientific">Halobacterium hubeiense</name>
    <dbReference type="NCBI Taxonomy" id="1407499"/>
    <lineage>
        <taxon>Archaea</taxon>
        <taxon>Methanobacteriati</taxon>
        <taxon>Methanobacteriota</taxon>
        <taxon>Stenosarchaea group</taxon>
        <taxon>Halobacteria</taxon>
        <taxon>Halobacteriales</taxon>
        <taxon>Halobacteriaceae</taxon>
        <taxon>Halobacterium</taxon>
    </lineage>
</organism>
<feature type="domain" description="SLC41A/MgtE integral membrane" evidence="10">
    <location>
        <begin position="49"/>
        <end position="180"/>
    </location>
</feature>
<evidence type="ECO:0000313" key="12">
    <source>
        <dbReference type="Proteomes" id="UP000066737"/>
    </source>
</evidence>
<dbReference type="Proteomes" id="UP000066737">
    <property type="component" value="Chromosome I"/>
</dbReference>